<organism evidence="2 3">
    <name type="scientific">Pseudohoeflea coraliihabitans</name>
    <dbReference type="NCBI Taxonomy" id="2860393"/>
    <lineage>
        <taxon>Bacteria</taxon>
        <taxon>Pseudomonadati</taxon>
        <taxon>Pseudomonadota</taxon>
        <taxon>Alphaproteobacteria</taxon>
        <taxon>Hyphomicrobiales</taxon>
        <taxon>Rhizobiaceae</taxon>
        <taxon>Pseudohoeflea</taxon>
    </lineage>
</organism>
<proteinExistence type="predicted"/>
<feature type="transmembrane region" description="Helical" evidence="1">
    <location>
        <begin position="64"/>
        <end position="84"/>
    </location>
</feature>
<feature type="transmembrane region" description="Helical" evidence="1">
    <location>
        <begin position="124"/>
        <end position="144"/>
    </location>
</feature>
<feature type="transmembrane region" description="Helical" evidence="1">
    <location>
        <begin position="96"/>
        <end position="118"/>
    </location>
</feature>
<evidence type="ECO:0000313" key="3">
    <source>
        <dbReference type="Proteomes" id="UP001430804"/>
    </source>
</evidence>
<reference evidence="2" key="1">
    <citation type="submission" date="2021-07" db="EMBL/GenBank/DDBJ databases">
        <title>Pseudohoeflea marina sp. nov. a polyhydroxyalcanoate-producing bacterium.</title>
        <authorList>
            <person name="Zheng W."/>
            <person name="Yu S."/>
            <person name="Huang Y."/>
        </authorList>
    </citation>
    <scope>NUCLEOTIDE SEQUENCE</scope>
    <source>
        <strain evidence="2">DP4N28-3</strain>
    </source>
</reference>
<feature type="transmembrane region" description="Helical" evidence="1">
    <location>
        <begin position="20"/>
        <end position="44"/>
    </location>
</feature>
<gene>
    <name evidence="2" type="ORF">KY465_12095</name>
</gene>
<dbReference type="Proteomes" id="UP001430804">
    <property type="component" value="Unassembled WGS sequence"/>
</dbReference>
<keyword evidence="3" id="KW-1185">Reference proteome</keyword>
<sequence>MTIAEDGRMAQSGRVNSRSLPLLALGAFLALAVVLLILPLTLPIGPMYWDVLVYYDAIGRMNAGQWPILDFMIPAGPLEYYLVWLAERFFGAAHPVVLTQLAWLPVTVPVMAAIVWDVGRRNPASAWGLLLPFMLFSLLPFNLLTYNEFAGTDAYGIYNRHGSHLMYLTAATVLFVRARAMQTVLLSVLLLSLALCKITAFVAVGPLLILGLLTRHIAVPVAAVTAALCLAVTALLEVVTGMVSGYLLVLADLVSANESVLISRFLTAISLRFDVLAAGALLGGALILNDLRRSRDGAARAGTDAGRETGLDRDWIWLGLALLCGLFFETQNTGSHPYLIVWPVLLRILLREAAAHGRMRLAVLVLVAAMALPVVSTMLHKAARAAALAPRYVALNQPVLGPLGRVSAKDVHIEQAERMRTIYLFHPETMRAIAETGSLPSFRMFSEHDYQYLLLQEMGVAAAAVLDLEARSGTRFDTVFTVDFANPFPYVLQRPGAAHVMIGADPSRAVPDPDERTLDAVANTDLILVPKCPVHHARLQLQDLYTPALEGRAKVALTPCYDALLKPDSPAAALAEAGQ</sequence>
<keyword evidence="1" id="KW-1133">Transmembrane helix</keyword>
<feature type="transmembrane region" description="Helical" evidence="1">
    <location>
        <begin position="188"/>
        <end position="213"/>
    </location>
</feature>
<dbReference type="RefSeq" id="WP_219201965.1">
    <property type="nucleotide sequence ID" value="NZ_JAHWQX010000003.1"/>
</dbReference>
<comment type="caution">
    <text evidence="2">The sequence shown here is derived from an EMBL/GenBank/DDBJ whole genome shotgun (WGS) entry which is preliminary data.</text>
</comment>
<accession>A0ABS6WSJ1</accession>
<feature type="transmembrane region" description="Helical" evidence="1">
    <location>
        <begin position="225"/>
        <end position="249"/>
    </location>
</feature>
<name>A0ABS6WSJ1_9HYPH</name>
<keyword evidence="1" id="KW-0472">Membrane</keyword>
<protein>
    <submittedName>
        <fullName evidence="2">Uncharacterized protein</fullName>
    </submittedName>
</protein>
<feature type="transmembrane region" description="Helical" evidence="1">
    <location>
        <begin position="362"/>
        <end position="380"/>
    </location>
</feature>
<evidence type="ECO:0000256" key="1">
    <source>
        <dbReference type="SAM" id="Phobius"/>
    </source>
</evidence>
<keyword evidence="1" id="KW-0812">Transmembrane</keyword>
<evidence type="ECO:0000313" key="2">
    <source>
        <dbReference type="EMBL" id="MBW3098024.1"/>
    </source>
</evidence>
<dbReference type="EMBL" id="JAHWQX010000003">
    <property type="protein sequence ID" value="MBW3098024.1"/>
    <property type="molecule type" value="Genomic_DNA"/>
</dbReference>